<comment type="cofactor">
    <cofactor evidence="1">
        <name>Zn(2+)</name>
        <dbReference type="ChEBI" id="CHEBI:29105"/>
    </cofactor>
</comment>
<keyword evidence="5" id="KW-0862">Zinc</keyword>
<dbReference type="SUPFAM" id="SSF53187">
    <property type="entry name" value="Zn-dependent exopeptidases"/>
    <property type="match status" value="1"/>
</dbReference>
<name>A0AA35SWG9_GEOBA</name>
<proteinExistence type="inferred from homology"/>
<dbReference type="GO" id="GO:0008777">
    <property type="term" value="F:acetylornithine deacetylase activity"/>
    <property type="evidence" value="ECO:0007669"/>
    <property type="project" value="TreeGrafter"/>
</dbReference>
<dbReference type="PANTHER" id="PTHR43808:SF31">
    <property type="entry name" value="N-ACETYL-L-CITRULLINE DEACETYLASE"/>
    <property type="match status" value="1"/>
</dbReference>
<evidence type="ECO:0000256" key="4">
    <source>
        <dbReference type="ARBA" id="ARBA00022801"/>
    </source>
</evidence>
<dbReference type="InterPro" id="IPR001261">
    <property type="entry name" value="ArgE/DapE_CS"/>
</dbReference>
<dbReference type="Gene3D" id="3.30.70.360">
    <property type="match status" value="1"/>
</dbReference>
<organism evidence="7 8">
    <name type="scientific">Geodia barretti</name>
    <name type="common">Barrett's horny sponge</name>
    <dbReference type="NCBI Taxonomy" id="519541"/>
    <lineage>
        <taxon>Eukaryota</taxon>
        <taxon>Metazoa</taxon>
        <taxon>Porifera</taxon>
        <taxon>Demospongiae</taxon>
        <taxon>Heteroscleromorpha</taxon>
        <taxon>Tetractinellida</taxon>
        <taxon>Astrophorina</taxon>
        <taxon>Geodiidae</taxon>
        <taxon>Geodia</taxon>
    </lineage>
</organism>
<evidence type="ECO:0000256" key="1">
    <source>
        <dbReference type="ARBA" id="ARBA00001947"/>
    </source>
</evidence>
<dbReference type="EMBL" id="CASHTH010002841">
    <property type="protein sequence ID" value="CAI8036036.1"/>
    <property type="molecule type" value="Genomic_DNA"/>
</dbReference>
<evidence type="ECO:0000256" key="3">
    <source>
        <dbReference type="ARBA" id="ARBA00022723"/>
    </source>
</evidence>
<dbReference type="Gene3D" id="3.40.630.10">
    <property type="entry name" value="Zn peptidases"/>
    <property type="match status" value="1"/>
</dbReference>
<dbReference type="PANTHER" id="PTHR43808">
    <property type="entry name" value="ACETYLORNITHINE DEACETYLASE"/>
    <property type="match status" value="1"/>
</dbReference>
<dbReference type="PROSITE" id="PS00759">
    <property type="entry name" value="ARGE_DAPE_CPG2_2"/>
    <property type="match status" value="1"/>
</dbReference>
<protein>
    <submittedName>
        <fullName evidence="7">Acetylornithine deacetylase</fullName>
    </submittedName>
</protein>
<dbReference type="PROSITE" id="PS00758">
    <property type="entry name" value="ARGE_DAPE_CPG2_1"/>
    <property type="match status" value="1"/>
</dbReference>
<dbReference type="InterPro" id="IPR002933">
    <property type="entry name" value="Peptidase_M20"/>
</dbReference>
<accession>A0AA35SWG9</accession>
<keyword evidence="4" id="KW-0378">Hydrolase</keyword>
<dbReference type="Proteomes" id="UP001174909">
    <property type="component" value="Unassembled WGS sequence"/>
</dbReference>
<keyword evidence="8" id="KW-1185">Reference proteome</keyword>
<feature type="domain" description="Peptidase M20 dimerisation" evidence="6">
    <location>
        <begin position="149"/>
        <end position="258"/>
    </location>
</feature>
<evidence type="ECO:0000313" key="8">
    <source>
        <dbReference type="Proteomes" id="UP001174909"/>
    </source>
</evidence>
<dbReference type="InterPro" id="IPR011650">
    <property type="entry name" value="Peptidase_M20_dimer"/>
</dbReference>
<gene>
    <name evidence="7" type="ORF">GBAR_LOCUS20219</name>
</gene>
<evidence type="ECO:0000256" key="5">
    <source>
        <dbReference type="ARBA" id="ARBA00022833"/>
    </source>
</evidence>
<dbReference type="InterPro" id="IPR036264">
    <property type="entry name" value="Bact_exopeptidase_dim_dom"/>
</dbReference>
<comment type="caution">
    <text evidence="7">The sequence shown here is derived from an EMBL/GenBank/DDBJ whole genome shotgun (WGS) entry which is preliminary data.</text>
</comment>
<reference evidence="7" key="1">
    <citation type="submission" date="2023-03" db="EMBL/GenBank/DDBJ databases">
        <authorList>
            <person name="Steffen K."/>
            <person name="Cardenas P."/>
        </authorList>
    </citation>
    <scope>NUCLEOTIDE SEQUENCE</scope>
</reference>
<dbReference type="GO" id="GO:0046872">
    <property type="term" value="F:metal ion binding"/>
    <property type="evidence" value="ECO:0007669"/>
    <property type="project" value="UniProtKB-KW"/>
</dbReference>
<dbReference type="GO" id="GO:0006526">
    <property type="term" value="P:L-arginine biosynthetic process"/>
    <property type="evidence" value="ECO:0007669"/>
    <property type="project" value="TreeGrafter"/>
</dbReference>
<dbReference type="Pfam" id="PF07687">
    <property type="entry name" value="M20_dimer"/>
    <property type="match status" value="1"/>
</dbReference>
<evidence type="ECO:0000256" key="2">
    <source>
        <dbReference type="ARBA" id="ARBA00006247"/>
    </source>
</evidence>
<sequence>MDFLTETLEAIDCEVERVEYRDPAGVLKVNLIGRKGPDTGKRGLALLGHIDTVPAIGWSMDPFEARIADGKMYGRGSCDMKGSVACMIEAASRYATSNLGAPLYVVITADEEVGYFGASAVAEKSEMFKKHGFPQYGVVGEPTELHAVYAHKGAVRFTVTAHGRAAHSSTGAGDNANLKLIPFLAEMRDIYHELTNDTQYFNDEFTPPFTDWNITISDGECAANITSPLSVCSINYRPMPGDDSQVWIDRARDSAERHGLVFHLYIDAPPVRTPPDAEIIQAALKITGETEPTTVAYSTDAAVFSQHMETVIIGPGSILQAHTVDEWMALDQFPQGVSIFSQFVERFCVA</sequence>
<evidence type="ECO:0000259" key="6">
    <source>
        <dbReference type="Pfam" id="PF07687"/>
    </source>
</evidence>
<evidence type="ECO:0000313" key="7">
    <source>
        <dbReference type="EMBL" id="CAI8036036.1"/>
    </source>
</evidence>
<dbReference type="SUPFAM" id="SSF55031">
    <property type="entry name" value="Bacterial exopeptidase dimerisation domain"/>
    <property type="match status" value="1"/>
</dbReference>
<dbReference type="Pfam" id="PF01546">
    <property type="entry name" value="Peptidase_M20"/>
    <property type="match status" value="1"/>
</dbReference>
<dbReference type="InterPro" id="IPR050072">
    <property type="entry name" value="Peptidase_M20A"/>
</dbReference>
<dbReference type="AlphaFoldDB" id="A0AA35SWG9"/>
<keyword evidence="3" id="KW-0479">Metal-binding</keyword>
<comment type="similarity">
    <text evidence="2">Belongs to the peptidase M20A family.</text>
</comment>